<sequence>MSFEQEWAAHKAAGEKSARMRLDGAKGPGGGSNADLTVHDDELGRIGNMAFELHGRVKKKADDARSETHAAAIYLLNEGGFDDLSDALLKVNDNWNTQVTTLKNGFGLISNHLDFTRKAHAKDERDIVLGMENPSKITKYFHNDSDTKRT</sequence>
<evidence type="ECO:0000313" key="3">
    <source>
        <dbReference type="Proteomes" id="UP000182841"/>
    </source>
</evidence>
<protein>
    <submittedName>
        <fullName evidence="2">Uncharacterized protein</fullName>
    </submittedName>
</protein>
<accession>A0A1H9UVP4</accession>
<feature type="region of interest" description="Disordered" evidence="1">
    <location>
        <begin position="1"/>
        <end position="35"/>
    </location>
</feature>
<dbReference type="AlphaFoldDB" id="A0A1H9UVP4"/>
<evidence type="ECO:0000313" key="2">
    <source>
        <dbReference type="EMBL" id="SES13411.1"/>
    </source>
</evidence>
<proteinExistence type="predicted"/>
<feature type="compositionally biased region" description="Basic and acidic residues" evidence="1">
    <location>
        <begin position="7"/>
        <end position="24"/>
    </location>
</feature>
<dbReference type="STRING" id="943816.AN217_17345"/>
<name>A0A1H9UVP4_9ACTN</name>
<reference evidence="3" key="1">
    <citation type="submission" date="2016-10" db="EMBL/GenBank/DDBJ databases">
        <authorList>
            <person name="Varghese N."/>
            <person name="Submissions S."/>
        </authorList>
    </citation>
    <scope>NUCLEOTIDE SEQUENCE [LARGE SCALE GENOMIC DNA]</scope>
    <source>
        <strain evidence="3">CGMCC 4.6825</strain>
    </source>
</reference>
<dbReference type="RefSeq" id="WP_075001745.1">
    <property type="nucleotide sequence ID" value="NZ_FOGO01000009.1"/>
</dbReference>
<dbReference type="OrthoDB" id="4313158at2"/>
<dbReference type="Proteomes" id="UP000182841">
    <property type="component" value="Unassembled WGS sequence"/>
</dbReference>
<gene>
    <name evidence="2" type="ORF">SAMN05421870_109192</name>
</gene>
<organism evidence="2 3">
    <name type="scientific">Streptomyces qinglanensis</name>
    <dbReference type="NCBI Taxonomy" id="943816"/>
    <lineage>
        <taxon>Bacteria</taxon>
        <taxon>Bacillati</taxon>
        <taxon>Actinomycetota</taxon>
        <taxon>Actinomycetes</taxon>
        <taxon>Kitasatosporales</taxon>
        <taxon>Streptomycetaceae</taxon>
        <taxon>Streptomyces</taxon>
    </lineage>
</organism>
<dbReference type="EMBL" id="FOGO01000009">
    <property type="protein sequence ID" value="SES13411.1"/>
    <property type="molecule type" value="Genomic_DNA"/>
</dbReference>
<evidence type="ECO:0000256" key="1">
    <source>
        <dbReference type="SAM" id="MobiDB-lite"/>
    </source>
</evidence>
<keyword evidence="3" id="KW-1185">Reference proteome</keyword>